<dbReference type="EMBL" id="GDKF01009235">
    <property type="protein sequence ID" value="JAT69387.1"/>
    <property type="molecule type" value="Transcribed_RNA"/>
</dbReference>
<sequence length="113" mass="11964">MDGEDAIDTFMALTNAPRHVAQHVLDAHAGDLEAGISFYLEGGGVGHGVTGPSGSLDPVLYTAALSAQEQPRSSPLTVRSWVDVLSREQLTVARGYPSSPRAHGRRGDHVTFV</sequence>
<protein>
    <submittedName>
        <fullName evidence="1">Uncharacterized protein</fullName>
    </submittedName>
</protein>
<name>A0A1D1ZRC0_AUXPR</name>
<dbReference type="Gene3D" id="1.10.8.10">
    <property type="entry name" value="DNA helicase RuvA subunit, C-terminal domain"/>
    <property type="match status" value="1"/>
</dbReference>
<dbReference type="SUPFAM" id="SSF46934">
    <property type="entry name" value="UBA-like"/>
    <property type="match status" value="1"/>
</dbReference>
<accession>A0A1D1ZRC0</accession>
<dbReference type="InterPro" id="IPR009060">
    <property type="entry name" value="UBA-like_sf"/>
</dbReference>
<proteinExistence type="predicted"/>
<organism evidence="1">
    <name type="scientific">Auxenochlorella protothecoides</name>
    <name type="common">Green microalga</name>
    <name type="synonym">Chlorella protothecoides</name>
    <dbReference type="NCBI Taxonomy" id="3075"/>
    <lineage>
        <taxon>Eukaryota</taxon>
        <taxon>Viridiplantae</taxon>
        <taxon>Chlorophyta</taxon>
        <taxon>core chlorophytes</taxon>
        <taxon>Trebouxiophyceae</taxon>
        <taxon>Chlorellales</taxon>
        <taxon>Chlorellaceae</taxon>
        <taxon>Auxenochlorella</taxon>
    </lineage>
</organism>
<gene>
    <name evidence="1" type="ORF">g.22967</name>
</gene>
<evidence type="ECO:0000313" key="1">
    <source>
        <dbReference type="EMBL" id="JAT69387.1"/>
    </source>
</evidence>
<dbReference type="Pfam" id="PF14555">
    <property type="entry name" value="UBA_4"/>
    <property type="match status" value="1"/>
</dbReference>
<reference evidence="1" key="1">
    <citation type="submission" date="2015-08" db="EMBL/GenBank/DDBJ databases">
        <authorList>
            <person name="Babu N.S."/>
            <person name="Beckwith C.J."/>
            <person name="Beseler K.G."/>
            <person name="Brison A."/>
            <person name="Carone J.V."/>
            <person name="Caskin T.P."/>
            <person name="Diamond M."/>
            <person name="Durham M.E."/>
            <person name="Foxe J.M."/>
            <person name="Go M."/>
            <person name="Henderson B.A."/>
            <person name="Jones I.B."/>
            <person name="McGettigan J.A."/>
            <person name="Micheletti S.J."/>
            <person name="Nasrallah M.E."/>
            <person name="Ortiz D."/>
            <person name="Piller C.R."/>
            <person name="Privatt S.R."/>
            <person name="Schneider S.L."/>
            <person name="Sharp S."/>
            <person name="Smith T.C."/>
            <person name="Stanton J.D."/>
            <person name="Ullery H.E."/>
            <person name="Wilson R.J."/>
            <person name="Serrano M.G."/>
            <person name="Buck G."/>
            <person name="Lee V."/>
            <person name="Wang Y."/>
            <person name="Carvalho R."/>
            <person name="Voegtly L."/>
            <person name="Shi R."/>
            <person name="Duckworth R."/>
            <person name="Johnson A."/>
            <person name="Loviza R."/>
            <person name="Walstead R."/>
            <person name="Shah Z."/>
            <person name="Kiflezghi M."/>
            <person name="Wade K."/>
            <person name="Ball S.L."/>
            <person name="Bradley K.W."/>
            <person name="Asai D.J."/>
            <person name="Bowman C.A."/>
            <person name="Russell D.A."/>
            <person name="Pope W.H."/>
            <person name="Jacobs-Sera D."/>
            <person name="Hendrix R.W."/>
            <person name="Hatfull G.F."/>
        </authorList>
    </citation>
    <scope>NUCLEOTIDE SEQUENCE</scope>
</reference>
<dbReference type="AlphaFoldDB" id="A0A1D1ZRC0"/>